<sequence length="254" mass="27759">IEALASKKLVKPLKASAVTGIILLGVVSLLVNSSLPAGEVQTADAQTTMFGFSSVLFSEQAKFDVSVLPVGVGPNTISVVVSTIDGEPMSDVSGLKIKVSNPQRNISPIEISTIQSSDNVTEFEGEATFGFAGTWQIEIEAQRTQAANESVIFDVLVKPTLSEIRTEITEYDFPEGESAPLYPLYDGDNTIWISDAAKPKLWKFTLDDRQFTSHEFFGLTTIFLDIDHNGKIWFTDTPNSKIGNFDPKTEKFEV</sequence>
<dbReference type="InterPro" id="IPR015943">
    <property type="entry name" value="WD40/YVTN_repeat-like_dom_sf"/>
</dbReference>
<protein>
    <submittedName>
        <fullName evidence="2">Uncharacterized protein</fullName>
    </submittedName>
</protein>
<dbReference type="GO" id="GO:0006825">
    <property type="term" value="P:copper ion transport"/>
    <property type="evidence" value="ECO:0007669"/>
    <property type="project" value="InterPro"/>
</dbReference>
<comment type="subcellular location">
    <subcellularLocation>
        <location evidence="1">Cell envelope</location>
    </subcellularLocation>
</comment>
<dbReference type="AlphaFoldDB" id="A0A382ZZH7"/>
<feature type="non-terminal residue" evidence="2">
    <location>
        <position position="254"/>
    </location>
</feature>
<dbReference type="Gene3D" id="2.130.10.10">
    <property type="entry name" value="YVTN repeat-like/Quinoprotein amine dehydrogenase"/>
    <property type="match status" value="1"/>
</dbReference>
<reference evidence="2" key="1">
    <citation type="submission" date="2018-05" db="EMBL/GenBank/DDBJ databases">
        <authorList>
            <person name="Lanie J.A."/>
            <person name="Ng W.-L."/>
            <person name="Kazmierczak K.M."/>
            <person name="Andrzejewski T.M."/>
            <person name="Davidsen T.M."/>
            <person name="Wayne K.J."/>
            <person name="Tettelin H."/>
            <person name="Glass J.I."/>
            <person name="Rusch D."/>
            <person name="Podicherti R."/>
            <person name="Tsui H.-C.T."/>
            <person name="Winkler M.E."/>
        </authorList>
    </citation>
    <scope>NUCLEOTIDE SEQUENCE</scope>
</reference>
<feature type="non-terminal residue" evidence="2">
    <location>
        <position position="1"/>
    </location>
</feature>
<accession>A0A382ZZH7</accession>
<name>A0A382ZZH7_9ZZZZ</name>
<dbReference type="GO" id="GO:0030313">
    <property type="term" value="C:cell envelope"/>
    <property type="evidence" value="ECO:0007669"/>
    <property type="project" value="UniProtKB-SubCell"/>
</dbReference>
<organism evidence="2">
    <name type="scientific">marine metagenome</name>
    <dbReference type="NCBI Taxonomy" id="408172"/>
    <lineage>
        <taxon>unclassified sequences</taxon>
        <taxon>metagenomes</taxon>
        <taxon>ecological metagenomes</taxon>
    </lineage>
</organism>
<dbReference type="PANTHER" id="PTHR34820:SF4">
    <property type="entry name" value="INNER MEMBRANE PROTEIN YEBZ"/>
    <property type="match status" value="1"/>
</dbReference>
<dbReference type="InterPro" id="IPR032694">
    <property type="entry name" value="CopC/D"/>
</dbReference>
<evidence type="ECO:0000313" key="2">
    <source>
        <dbReference type="EMBL" id="SVE00793.1"/>
    </source>
</evidence>
<evidence type="ECO:0000256" key="1">
    <source>
        <dbReference type="ARBA" id="ARBA00004196"/>
    </source>
</evidence>
<dbReference type="EMBL" id="UINC01187852">
    <property type="protein sequence ID" value="SVE00793.1"/>
    <property type="molecule type" value="Genomic_DNA"/>
</dbReference>
<dbReference type="PANTHER" id="PTHR34820">
    <property type="entry name" value="INNER MEMBRANE PROTEIN YEBZ"/>
    <property type="match status" value="1"/>
</dbReference>
<dbReference type="GO" id="GO:0005886">
    <property type="term" value="C:plasma membrane"/>
    <property type="evidence" value="ECO:0007669"/>
    <property type="project" value="TreeGrafter"/>
</dbReference>
<proteinExistence type="predicted"/>
<gene>
    <name evidence="2" type="ORF">METZ01_LOCUS453647</name>
</gene>
<dbReference type="SUPFAM" id="SSF63829">
    <property type="entry name" value="Calcium-dependent phosphotriesterase"/>
    <property type="match status" value="1"/>
</dbReference>